<gene>
    <name evidence="2" type="ORF">QBC34DRAFT_379156</name>
</gene>
<dbReference type="AlphaFoldDB" id="A0AAV9GP99"/>
<feature type="chain" id="PRO_5043832794" evidence="1">
    <location>
        <begin position="21"/>
        <end position="121"/>
    </location>
</feature>
<feature type="signal peptide" evidence="1">
    <location>
        <begin position="1"/>
        <end position="20"/>
    </location>
</feature>
<protein>
    <submittedName>
        <fullName evidence="2">Uncharacterized protein</fullName>
    </submittedName>
</protein>
<reference evidence="2" key="2">
    <citation type="submission" date="2023-05" db="EMBL/GenBank/DDBJ databases">
        <authorList>
            <consortium name="Lawrence Berkeley National Laboratory"/>
            <person name="Steindorff A."/>
            <person name="Hensen N."/>
            <person name="Bonometti L."/>
            <person name="Westerberg I."/>
            <person name="Brannstrom I.O."/>
            <person name="Guillou S."/>
            <person name="Cros-Aarteil S."/>
            <person name="Calhoun S."/>
            <person name="Haridas S."/>
            <person name="Kuo A."/>
            <person name="Mondo S."/>
            <person name="Pangilinan J."/>
            <person name="Riley R."/>
            <person name="Labutti K."/>
            <person name="Andreopoulos B."/>
            <person name="Lipzen A."/>
            <person name="Chen C."/>
            <person name="Yanf M."/>
            <person name="Daum C."/>
            <person name="Ng V."/>
            <person name="Clum A."/>
            <person name="Ohm R."/>
            <person name="Martin F."/>
            <person name="Silar P."/>
            <person name="Natvig D."/>
            <person name="Lalanne C."/>
            <person name="Gautier V."/>
            <person name="Ament-Velasquez S.L."/>
            <person name="Kruys A."/>
            <person name="Hutchinson M.I."/>
            <person name="Powell A.J."/>
            <person name="Barry K."/>
            <person name="Miller A.N."/>
            <person name="Grigoriev I.V."/>
            <person name="Debuchy R."/>
            <person name="Gladieux P."/>
            <person name="Thoren M.H."/>
            <person name="Johannesson H."/>
        </authorList>
    </citation>
    <scope>NUCLEOTIDE SEQUENCE</scope>
    <source>
        <strain evidence="2">PSN243</strain>
    </source>
</reference>
<sequence length="121" mass="13298">MPSIKSLATLLAVALVTANALPTADLESRQSVIGIKGCTDQKERGECLVVQIPLNNCYDIPSNFNDKFTSVRNLETGKGKCTWFEHIGCTGKKYQKDNDQNLQDGNAVFNNFISSVLCLQK</sequence>
<evidence type="ECO:0000313" key="3">
    <source>
        <dbReference type="Proteomes" id="UP001321760"/>
    </source>
</evidence>
<dbReference type="Gene3D" id="2.60.20.10">
    <property type="entry name" value="Crystallins"/>
    <property type="match status" value="1"/>
</dbReference>
<organism evidence="2 3">
    <name type="scientific">Podospora aff. communis PSN243</name>
    <dbReference type="NCBI Taxonomy" id="3040156"/>
    <lineage>
        <taxon>Eukaryota</taxon>
        <taxon>Fungi</taxon>
        <taxon>Dikarya</taxon>
        <taxon>Ascomycota</taxon>
        <taxon>Pezizomycotina</taxon>
        <taxon>Sordariomycetes</taxon>
        <taxon>Sordariomycetidae</taxon>
        <taxon>Sordariales</taxon>
        <taxon>Podosporaceae</taxon>
        <taxon>Podospora</taxon>
    </lineage>
</organism>
<evidence type="ECO:0000256" key="1">
    <source>
        <dbReference type="SAM" id="SignalP"/>
    </source>
</evidence>
<evidence type="ECO:0000313" key="2">
    <source>
        <dbReference type="EMBL" id="KAK4450443.1"/>
    </source>
</evidence>
<proteinExistence type="predicted"/>
<name>A0AAV9GP99_9PEZI</name>
<dbReference type="EMBL" id="MU865932">
    <property type="protein sequence ID" value="KAK4450443.1"/>
    <property type="molecule type" value="Genomic_DNA"/>
</dbReference>
<keyword evidence="3" id="KW-1185">Reference proteome</keyword>
<reference evidence="2" key="1">
    <citation type="journal article" date="2023" name="Mol. Phylogenet. Evol.">
        <title>Genome-scale phylogeny and comparative genomics of the fungal order Sordariales.</title>
        <authorList>
            <person name="Hensen N."/>
            <person name="Bonometti L."/>
            <person name="Westerberg I."/>
            <person name="Brannstrom I.O."/>
            <person name="Guillou S."/>
            <person name="Cros-Aarteil S."/>
            <person name="Calhoun S."/>
            <person name="Haridas S."/>
            <person name="Kuo A."/>
            <person name="Mondo S."/>
            <person name="Pangilinan J."/>
            <person name="Riley R."/>
            <person name="LaButti K."/>
            <person name="Andreopoulos B."/>
            <person name="Lipzen A."/>
            <person name="Chen C."/>
            <person name="Yan M."/>
            <person name="Daum C."/>
            <person name="Ng V."/>
            <person name="Clum A."/>
            <person name="Steindorff A."/>
            <person name="Ohm R.A."/>
            <person name="Martin F."/>
            <person name="Silar P."/>
            <person name="Natvig D.O."/>
            <person name="Lalanne C."/>
            <person name="Gautier V."/>
            <person name="Ament-Velasquez S.L."/>
            <person name="Kruys A."/>
            <person name="Hutchinson M.I."/>
            <person name="Powell A.J."/>
            <person name="Barry K."/>
            <person name="Miller A.N."/>
            <person name="Grigoriev I.V."/>
            <person name="Debuchy R."/>
            <person name="Gladieux P."/>
            <person name="Hiltunen Thoren M."/>
            <person name="Johannesson H."/>
        </authorList>
    </citation>
    <scope>NUCLEOTIDE SEQUENCE</scope>
    <source>
        <strain evidence="2">PSN243</strain>
    </source>
</reference>
<comment type="caution">
    <text evidence="2">The sequence shown here is derived from an EMBL/GenBank/DDBJ whole genome shotgun (WGS) entry which is preliminary data.</text>
</comment>
<keyword evidence="1" id="KW-0732">Signal</keyword>
<dbReference type="Proteomes" id="UP001321760">
    <property type="component" value="Unassembled WGS sequence"/>
</dbReference>
<accession>A0AAV9GP99</accession>